<organism evidence="2 3">
    <name type="scientific">Pontixanthobacter aestiaquae</name>
    <dbReference type="NCBI Taxonomy" id="1509367"/>
    <lineage>
        <taxon>Bacteria</taxon>
        <taxon>Pseudomonadati</taxon>
        <taxon>Pseudomonadota</taxon>
        <taxon>Alphaproteobacteria</taxon>
        <taxon>Sphingomonadales</taxon>
        <taxon>Erythrobacteraceae</taxon>
        <taxon>Pontixanthobacter</taxon>
    </lineage>
</organism>
<dbReference type="Proteomes" id="UP000460290">
    <property type="component" value="Unassembled WGS sequence"/>
</dbReference>
<dbReference type="Pfam" id="PF07330">
    <property type="entry name" value="DUF1467"/>
    <property type="match status" value="1"/>
</dbReference>
<sequence length="93" mass="10073">MKITSIVAIYALVWVMTAFVMLPFGVKTHDEAGIPKVPGQADSAPANFQPGRHALRATIIAAFLTALYIANYTYGWVGADTINMFEDLLAEPS</sequence>
<feature type="transmembrane region" description="Helical" evidence="1">
    <location>
        <begin position="54"/>
        <end position="74"/>
    </location>
</feature>
<dbReference type="RefSeq" id="WP_160614005.1">
    <property type="nucleotide sequence ID" value="NZ_JAUFQM010000001.1"/>
</dbReference>
<evidence type="ECO:0000313" key="2">
    <source>
        <dbReference type="EMBL" id="MXO83669.1"/>
    </source>
</evidence>
<keyword evidence="3" id="KW-1185">Reference proteome</keyword>
<name>A0A844ZCY7_9SPHN</name>
<dbReference type="AlphaFoldDB" id="A0A844ZCY7"/>
<dbReference type="OrthoDB" id="9804637at2"/>
<evidence type="ECO:0000313" key="3">
    <source>
        <dbReference type="Proteomes" id="UP000460290"/>
    </source>
</evidence>
<keyword evidence="1" id="KW-0472">Membrane</keyword>
<keyword evidence="1" id="KW-1133">Transmembrane helix</keyword>
<dbReference type="InterPro" id="IPR009935">
    <property type="entry name" value="DUF1467"/>
</dbReference>
<accession>A0A844ZCY7</accession>
<proteinExistence type="predicted"/>
<dbReference type="EMBL" id="WTYZ01000001">
    <property type="protein sequence ID" value="MXO83669.1"/>
    <property type="molecule type" value="Genomic_DNA"/>
</dbReference>
<protein>
    <submittedName>
        <fullName evidence="2">DUF1467 family protein</fullName>
    </submittedName>
</protein>
<feature type="transmembrane region" description="Helical" evidence="1">
    <location>
        <begin position="6"/>
        <end position="26"/>
    </location>
</feature>
<evidence type="ECO:0000256" key="1">
    <source>
        <dbReference type="SAM" id="Phobius"/>
    </source>
</evidence>
<keyword evidence="1" id="KW-0812">Transmembrane</keyword>
<comment type="caution">
    <text evidence="2">The sequence shown here is derived from an EMBL/GenBank/DDBJ whole genome shotgun (WGS) entry which is preliminary data.</text>
</comment>
<gene>
    <name evidence="2" type="ORF">GRI35_09880</name>
</gene>
<reference evidence="2 3" key="1">
    <citation type="submission" date="2019-12" db="EMBL/GenBank/DDBJ databases">
        <title>Genomic-based taxomic classification of the family Erythrobacteraceae.</title>
        <authorList>
            <person name="Xu L."/>
        </authorList>
    </citation>
    <scope>NUCLEOTIDE SEQUENCE [LARGE SCALE GENOMIC DNA]</scope>
    <source>
        <strain evidence="2 3">KCTC 42006</strain>
    </source>
</reference>